<organism evidence="1 2">
    <name type="scientific">Paraburkholderia eburnea</name>
    <dbReference type="NCBI Taxonomy" id="1189126"/>
    <lineage>
        <taxon>Bacteria</taxon>
        <taxon>Pseudomonadati</taxon>
        <taxon>Pseudomonadota</taxon>
        <taxon>Betaproteobacteria</taxon>
        <taxon>Burkholderiales</taxon>
        <taxon>Burkholderiaceae</taxon>
        <taxon>Paraburkholderia</taxon>
    </lineage>
</organism>
<accession>A0A2S4LUQ7</accession>
<protein>
    <recommendedName>
        <fullName evidence="3">Adenosine specific kinase</fullName>
    </recommendedName>
</protein>
<evidence type="ECO:0000313" key="2">
    <source>
        <dbReference type="Proteomes" id="UP000237381"/>
    </source>
</evidence>
<dbReference type="Pfam" id="PF04008">
    <property type="entry name" value="Adenosine_kin"/>
    <property type="match status" value="1"/>
</dbReference>
<name>A0A2S4LUQ7_9BURK</name>
<comment type="caution">
    <text evidence="1">The sequence shown here is derived from an EMBL/GenBank/DDBJ whole genome shotgun (WGS) entry which is preliminary data.</text>
</comment>
<dbReference type="AlphaFoldDB" id="A0A2S4LUQ7"/>
<dbReference type="Proteomes" id="UP000237381">
    <property type="component" value="Unassembled WGS sequence"/>
</dbReference>
<dbReference type="InterPro" id="IPR007153">
    <property type="entry name" value="Adenosine_kinase"/>
</dbReference>
<evidence type="ECO:0008006" key="3">
    <source>
        <dbReference type="Google" id="ProtNLM"/>
    </source>
</evidence>
<keyword evidence="2" id="KW-1185">Reference proteome</keyword>
<dbReference type="RefSeq" id="WP_103707427.1">
    <property type="nucleotide sequence ID" value="NZ_PQGA01000026.1"/>
</dbReference>
<evidence type="ECO:0000313" key="1">
    <source>
        <dbReference type="EMBL" id="POR46191.1"/>
    </source>
</evidence>
<proteinExistence type="predicted"/>
<dbReference type="OrthoDB" id="9785212at2"/>
<dbReference type="SUPFAM" id="SSF103165">
    <property type="entry name" value="Ta1353-like"/>
    <property type="match status" value="1"/>
</dbReference>
<dbReference type="PANTHER" id="PTHR36155:SF1">
    <property type="entry name" value="BLL5354 PROTEIN"/>
    <property type="match status" value="1"/>
</dbReference>
<reference evidence="1 2" key="1">
    <citation type="submission" date="2018-01" db="EMBL/GenBank/DDBJ databases">
        <title>Genomic Encyclopedia of Type Strains, Phase III (KMG-III): the genomes of soil and plant-associated and newly described type strains.</title>
        <authorList>
            <person name="Whitman W."/>
        </authorList>
    </citation>
    <scope>NUCLEOTIDE SEQUENCE [LARGE SCALE GENOMIC DNA]</scope>
    <source>
        <strain evidence="1 2">JCM 18070</strain>
    </source>
</reference>
<dbReference type="EMBL" id="PQGA01000026">
    <property type="protein sequence ID" value="POR46191.1"/>
    <property type="molecule type" value="Genomic_DNA"/>
</dbReference>
<dbReference type="PANTHER" id="PTHR36155">
    <property type="entry name" value="BLL5354 PROTEIN"/>
    <property type="match status" value="1"/>
</dbReference>
<gene>
    <name evidence="1" type="ORF">B0G62_12640</name>
</gene>
<sequence>MQLSTVDIVKPENTNFILGQSHFIKTVEDLHEALFGAVPGLAFGLAFCEASGKRLVRRSGTQDALVEMATDNAMRIAAGHSFIVFLGDGFFPVNVLNAVKAVPEVCRIFCATANPTQVLIAQTDQGRGIVGVVDGLPPLGVEAEDDVRWRQDLLRAIGYKAGYKAGI</sequence>
<dbReference type="InterPro" id="IPR036902">
    <property type="entry name" value="Ta1353-like_sf"/>
</dbReference>
<dbReference type="Gene3D" id="3.40.1520.10">
    <property type="entry name" value="Ta1353-like"/>
    <property type="match status" value="1"/>
</dbReference>